<dbReference type="Proteomes" id="UP000744438">
    <property type="component" value="Unassembled WGS sequence"/>
</dbReference>
<protein>
    <submittedName>
        <fullName evidence="1">Uncharacterized protein</fullName>
    </submittedName>
</protein>
<sequence length="266" mass="30435">MKIITVVLSTLILAVACSSVEDEMEVSFSNLGSEEYPQMFYMEYVPCQEGVYYTAENFRNDVLPEWQDLLVEVNSPLVSAYGIQHVQRLASDNEDGFWQLIWNTKADAEAAWAVWNSNENVAKWTEETAEILSCNGENKFSFDAYLARANDTFGEFETSSFTSEYYQCLYKEGKEGADLREVIGELETFLESANSLPGPFSYVILGPDYETDEVDFFWGNFYQSEEARQAFDAEWQKLNSDVEDSWNMVSDCQEPRYYNSGIVPTS</sequence>
<name>A0A937I7I6_9GAMM</name>
<gene>
    <name evidence="1" type="ORF">ISQ63_02950</name>
</gene>
<dbReference type="PROSITE" id="PS51257">
    <property type="entry name" value="PROKAR_LIPOPROTEIN"/>
    <property type="match status" value="1"/>
</dbReference>
<dbReference type="AlphaFoldDB" id="A0A937I7I6"/>
<organism evidence="1 2">
    <name type="scientific">SAR86 cluster bacterium</name>
    <dbReference type="NCBI Taxonomy" id="2030880"/>
    <lineage>
        <taxon>Bacteria</taxon>
        <taxon>Pseudomonadati</taxon>
        <taxon>Pseudomonadota</taxon>
        <taxon>Gammaproteobacteria</taxon>
        <taxon>SAR86 cluster</taxon>
    </lineage>
</organism>
<accession>A0A937I7I6</accession>
<evidence type="ECO:0000313" key="1">
    <source>
        <dbReference type="EMBL" id="MBL6811826.1"/>
    </source>
</evidence>
<proteinExistence type="predicted"/>
<dbReference type="EMBL" id="JADHQC010000014">
    <property type="protein sequence ID" value="MBL6811826.1"/>
    <property type="molecule type" value="Genomic_DNA"/>
</dbReference>
<reference evidence="1" key="1">
    <citation type="submission" date="2020-10" db="EMBL/GenBank/DDBJ databases">
        <title>Microbiome of the Black Sea water column analyzed by genome centric metagenomics.</title>
        <authorList>
            <person name="Cabello-Yeves P.J."/>
            <person name="Callieri C."/>
            <person name="Picazo A."/>
            <person name="Mehrshad M."/>
            <person name="Haro-Moreno J.M."/>
            <person name="Roda-Garcia J."/>
            <person name="Dzembekova N."/>
            <person name="Slabakova V."/>
            <person name="Slabakova N."/>
            <person name="Moncheva S."/>
            <person name="Rodriguez-Valera F."/>
        </authorList>
    </citation>
    <scope>NUCLEOTIDE SEQUENCE</scope>
    <source>
        <strain evidence="1">BS307-5m-G49</strain>
    </source>
</reference>
<comment type="caution">
    <text evidence="1">The sequence shown here is derived from an EMBL/GenBank/DDBJ whole genome shotgun (WGS) entry which is preliminary data.</text>
</comment>
<evidence type="ECO:0000313" key="2">
    <source>
        <dbReference type="Proteomes" id="UP000744438"/>
    </source>
</evidence>